<keyword evidence="4" id="KW-1185">Reference proteome</keyword>
<proteinExistence type="predicted"/>
<sequence length="41" mass="4255">MTEASFRATPHRGVLCTVHRAPRTATVVTAGAPLALPAVAR</sequence>
<organism evidence="1 3">
    <name type="scientific">Oerskovia enterophila</name>
    <dbReference type="NCBI Taxonomy" id="43678"/>
    <lineage>
        <taxon>Bacteria</taxon>
        <taxon>Bacillati</taxon>
        <taxon>Actinomycetota</taxon>
        <taxon>Actinomycetes</taxon>
        <taxon>Micrococcales</taxon>
        <taxon>Cellulomonadaceae</taxon>
        <taxon>Oerskovia</taxon>
    </lineage>
</organism>
<evidence type="ECO:0000313" key="3">
    <source>
        <dbReference type="Proteomes" id="UP000076447"/>
    </source>
</evidence>
<dbReference type="Proteomes" id="UP000076447">
    <property type="component" value="Unassembled WGS sequence"/>
</dbReference>
<evidence type="ECO:0000313" key="1">
    <source>
        <dbReference type="EMBL" id="KZM34365.1"/>
    </source>
</evidence>
<dbReference type="PATRIC" id="fig|43678.3.peg.3066"/>
<evidence type="ECO:0000313" key="2">
    <source>
        <dbReference type="EMBL" id="OCI29668.1"/>
    </source>
</evidence>
<dbReference type="EMBL" id="MAQA01000062">
    <property type="protein sequence ID" value="OCI29668.1"/>
    <property type="molecule type" value="Genomic_DNA"/>
</dbReference>
<dbReference type="RefSeq" id="WP_255354355.1">
    <property type="nucleotide sequence ID" value="NZ_LRIE01000080.1"/>
</dbReference>
<gene>
    <name evidence="2" type="ORF">OERS_36360</name>
    <name evidence="1" type="ORF">OJAG_29290</name>
</gene>
<protein>
    <submittedName>
        <fullName evidence="1">Uncharacterized protein</fullName>
    </submittedName>
</protein>
<evidence type="ECO:0000313" key="4">
    <source>
        <dbReference type="Proteomes" id="UP000093412"/>
    </source>
</evidence>
<dbReference type="STRING" id="43678.OJAG_29290"/>
<dbReference type="EMBL" id="LRIE01000080">
    <property type="protein sequence ID" value="KZM34365.1"/>
    <property type="molecule type" value="Genomic_DNA"/>
</dbReference>
<name>A0A163QNQ1_9CELL</name>
<dbReference type="Proteomes" id="UP000093412">
    <property type="component" value="Unassembled WGS sequence"/>
</dbReference>
<reference evidence="2 4" key="2">
    <citation type="submission" date="2016-06" db="EMBL/GenBank/DDBJ databases">
        <title>Genome sequence of Oerskovia enterophila DSM 43852.</title>
        <authorList>
            <person name="Poehlein A."/>
            <person name="Jag V."/>
            <person name="Bengelsdorf F.R."/>
            <person name="Daniel R."/>
            <person name="Duerre P."/>
        </authorList>
    </citation>
    <scope>NUCLEOTIDE SEQUENCE [LARGE SCALE GENOMIC DNA]</scope>
    <source>
        <strain evidence="2 4">DSM 43852</strain>
    </source>
</reference>
<accession>A0A163QNQ1</accession>
<dbReference type="AlphaFoldDB" id="A0A163QNQ1"/>
<reference evidence="1 3" key="1">
    <citation type="submission" date="2016-01" db="EMBL/GenBank/DDBJ databases">
        <title>Genome sequence of Oerskovia enterophila VJag, an agar and cellulose degrading bacterium.</title>
        <authorList>
            <person name="Poehlein A."/>
            <person name="Jag V."/>
            <person name="Bengelsdorf F."/>
            <person name="Duerre P."/>
            <person name="Daniel R."/>
        </authorList>
    </citation>
    <scope>NUCLEOTIDE SEQUENCE [LARGE SCALE GENOMIC DNA]</scope>
    <source>
        <strain evidence="1 3">VJag</strain>
    </source>
</reference>
<comment type="caution">
    <text evidence="1">The sequence shown here is derived from an EMBL/GenBank/DDBJ whole genome shotgun (WGS) entry which is preliminary data.</text>
</comment>